<evidence type="ECO:0000256" key="1">
    <source>
        <dbReference type="ARBA" id="ARBA00022679"/>
    </source>
</evidence>
<sequence>MRPVALTVAGSDSGGGAGVQADLKTFEACGAFGTSAVTAVTAQNTRGVTASDVLDPQTVRAQVGAVTDDFDVAAAKTGMLGDAAVVETVADALGDAAFPVVVDPVVVAESGDRLLTEDGLDAVRNDLLPEATLATPNVPEAELLAGVDVETEGDLRAAAEAVRDLGPDAVLLTGGHLDGDPVDVFVGETTGAFTRERVDTADTHGSGCTLSAAIAARLAHGDDRHAAVERGVDAVAAAIESDLSLGAGAGPVDHRRVADAVHEADATYPGTADAVAAVRSVVTTLETEWPPALVPEVGTNVAVAPADATEPADVVAVDGRLHATTRGVRAAGGAEPGASSHVARFLLGVRADDPEISAAANVRWTEARANALADRWDTETVDRTNEPASADGTMDWTAARAMAGRDTAPDAVLDPGAVGKEAMVRVLAADADALAEKLSAVASLERDADVV</sequence>
<dbReference type="GO" id="GO:0009228">
    <property type="term" value="P:thiamine biosynthetic process"/>
    <property type="evidence" value="ECO:0007669"/>
    <property type="project" value="InterPro"/>
</dbReference>
<evidence type="ECO:0000259" key="5">
    <source>
        <dbReference type="Pfam" id="PF08543"/>
    </source>
</evidence>
<dbReference type="NCBIfam" id="TIGR00097">
    <property type="entry name" value="HMP-P_kinase"/>
    <property type="match status" value="1"/>
</dbReference>
<dbReference type="STRING" id="355548.SAMN04487945_1597"/>
<dbReference type="Proteomes" id="UP000198518">
    <property type="component" value="Unassembled WGS sequence"/>
</dbReference>
<keyword evidence="3 7" id="KW-0418">Kinase</keyword>
<dbReference type="InterPro" id="IPR036409">
    <property type="entry name" value="Aldolase_II/adducin_N_sf"/>
</dbReference>
<dbReference type="Pfam" id="PF10120">
    <property type="entry name" value="ThiN"/>
    <property type="match status" value="1"/>
</dbReference>
<dbReference type="PANTHER" id="PTHR20858:SF17">
    <property type="entry name" value="HYDROXYMETHYLPYRIMIDINE_PHOSPHOMETHYLPYRIMIDINE KINASE THI20-RELATED"/>
    <property type="match status" value="1"/>
</dbReference>
<evidence type="ECO:0000256" key="4">
    <source>
        <dbReference type="ARBA" id="ARBA00022840"/>
    </source>
</evidence>
<accession>A0A1I0PD94</accession>
<evidence type="ECO:0000256" key="2">
    <source>
        <dbReference type="ARBA" id="ARBA00022741"/>
    </source>
</evidence>
<feature type="domain" description="Pyridoxamine kinase/Phosphomethylpyrimidine kinase" evidence="5">
    <location>
        <begin position="12"/>
        <end position="253"/>
    </location>
</feature>
<keyword evidence="4" id="KW-0067">ATP-binding</keyword>
<evidence type="ECO:0000256" key="3">
    <source>
        <dbReference type="ARBA" id="ARBA00022777"/>
    </source>
</evidence>
<keyword evidence="8" id="KW-1185">Reference proteome</keyword>
<dbReference type="PANTHER" id="PTHR20858">
    <property type="entry name" value="PHOSPHOMETHYLPYRIMIDINE KINASE"/>
    <property type="match status" value="1"/>
</dbReference>
<dbReference type="CDD" id="cd01169">
    <property type="entry name" value="HMPP_kinase"/>
    <property type="match status" value="1"/>
</dbReference>
<dbReference type="InterPro" id="IPR019293">
    <property type="entry name" value="ThiN"/>
</dbReference>
<evidence type="ECO:0000313" key="8">
    <source>
        <dbReference type="Proteomes" id="UP000198518"/>
    </source>
</evidence>
<feature type="domain" description="Thiamine-phosphate synthase ThiN" evidence="6">
    <location>
        <begin position="278"/>
        <end position="438"/>
    </location>
</feature>
<dbReference type="AlphaFoldDB" id="A0A1I0PD94"/>
<dbReference type="InterPro" id="IPR004399">
    <property type="entry name" value="HMP/HMP-P_kinase_dom"/>
</dbReference>
<gene>
    <name evidence="7" type="ORF">SAMN04487945_1597</name>
</gene>
<dbReference type="InterPro" id="IPR029056">
    <property type="entry name" value="Ribokinase-like"/>
</dbReference>
<keyword evidence="2" id="KW-0547">Nucleotide-binding</keyword>
<organism evidence="7 8">
    <name type="scientific">Halobacterium jilantaiense</name>
    <dbReference type="NCBI Taxonomy" id="355548"/>
    <lineage>
        <taxon>Archaea</taxon>
        <taxon>Methanobacteriati</taxon>
        <taxon>Methanobacteriota</taxon>
        <taxon>Stenosarchaea group</taxon>
        <taxon>Halobacteria</taxon>
        <taxon>Halobacteriales</taxon>
        <taxon>Halobacteriaceae</taxon>
        <taxon>Halobacterium</taxon>
    </lineage>
</organism>
<dbReference type="GO" id="GO:0005524">
    <property type="term" value="F:ATP binding"/>
    <property type="evidence" value="ECO:0007669"/>
    <property type="project" value="UniProtKB-KW"/>
</dbReference>
<dbReference type="RefSeq" id="WP_089668798.1">
    <property type="nucleotide sequence ID" value="NZ_FOJA01000001.1"/>
</dbReference>
<keyword evidence="1" id="KW-0808">Transferase</keyword>
<dbReference type="GO" id="GO:0008902">
    <property type="term" value="F:hydroxymethylpyrimidine kinase activity"/>
    <property type="evidence" value="ECO:0007669"/>
    <property type="project" value="TreeGrafter"/>
</dbReference>
<dbReference type="Pfam" id="PF08543">
    <property type="entry name" value="Phos_pyr_kin"/>
    <property type="match status" value="1"/>
</dbReference>
<dbReference type="FunFam" id="3.40.1190.20:FF:000003">
    <property type="entry name" value="Phosphomethylpyrimidine kinase ThiD"/>
    <property type="match status" value="1"/>
</dbReference>
<dbReference type="EMBL" id="FOJA01000001">
    <property type="protein sequence ID" value="SEW12195.1"/>
    <property type="molecule type" value="Genomic_DNA"/>
</dbReference>
<dbReference type="GO" id="GO:0005829">
    <property type="term" value="C:cytosol"/>
    <property type="evidence" value="ECO:0007669"/>
    <property type="project" value="TreeGrafter"/>
</dbReference>
<dbReference type="Gene3D" id="3.40.1190.20">
    <property type="match status" value="1"/>
</dbReference>
<evidence type="ECO:0000313" key="7">
    <source>
        <dbReference type="EMBL" id="SEW12195.1"/>
    </source>
</evidence>
<dbReference type="InterPro" id="IPR013749">
    <property type="entry name" value="PM/HMP-P_kinase-1"/>
</dbReference>
<reference evidence="7 8" key="1">
    <citation type="submission" date="2016-10" db="EMBL/GenBank/DDBJ databases">
        <authorList>
            <person name="de Groot N.N."/>
        </authorList>
    </citation>
    <scope>NUCLEOTIDE SEQUENCE [LARGE SCALE GENOMIC DNA]</scope>
    <source>
        <strain evidence="7 8">CGMCC 1.5337</strain>
    </source>
</reference>
<dbReference type="Gene3D" id="3.40.225.10">
    <property type="entry name" value="Class II aldolase/adducin N-terminal domain"/>
    <property type="match status" value="1"/>
</dbReference>
<dbReference type="GO" id="GO:0008972">
    <property type="term" value="F:phosphomethylpyrimidine kinase activity"/>
    <property type="evidence" value="ECO:0007669"/>
    <property type="project" value="InterPro"/>
</dbReference>
<dbReference type="SUPFAM" id="SSF53613">
    <property type="entry name" value="Ribokinase-like"/>
    <property type="match status" value="1"/>
</dbReference>
<proteinExistence type="predicted"/>
<dbReference type="SUPFAM" id="SSF53639">
    <property type="entry name" value="AraD/HMP-PK domain-like"/>
    <property type="match status" value="1"/>
</dbReference>
<dbReference type="OrthoDB" id="43786at2157"/>
<protein>
    <submittedName>
        <fullName evidence="7">Hydroxymethylpyrimidine/phosphomethylpyrimidine kinase</fullName>
    </submittedName>
</protein>
<evidence type="ECO:0000259" key="6">
    <source>
        <dbReference type="Pfam" id="PF10120"/>
    </source>
</evidence>
<name>A0A1I0PD94_9EURY</name>